<feature type="transmembrane region" description="Helical" evidence="1">
    <location>
        <begin position="293"/>
        <end position="310"/>
    </location>
</feature>
<feature type="transmembrane region" description="Helical" evidence="1">
    <location>
        <begin position="229"/>
        <end position="251"/>
    </location>
</feature>
<feature type="transmembrane region" description="Helical" evidence="1">
    <location>
        <begin position="188"/>
        <end position="217"/>
    </location>
</feature>
<gene>
    <name evidence="2" type="ORF">N6G96_09695</name>
</gene>
<feature type="transmembrane region" description="Helical" evidence="1">
    <location>
        <begin position="105"/>
        <end position="126"/>
    </location>
</feature>
<keyword evidence="1" id="KW-0472">Membrane</keyword>
<organism evidence="2 3">
    <name type="scientific">Pediococcus inopinatus</name>
    <dbReference type="NCBI Taxonomy" id="114090"/>
    <lineage>
        <taxon>Bacteria</taxon>
        <taxon>Bacillati</taxon>
        <taxon>Bacillota</taxon>
        <taxon>Bacilli</taxon>
        <taxon>Lactobacillales</taxon>
        <taxon>Lactobacillaceae</taxon>
        <taxon>Pediococcus</taxon>
    </lineage>
</organism>
<protein>
    <recommendedName>
        <fullName evidence="4">Membrane protein 6-pyruvoyl-tetrahydropterin synthase-related domain-containing protein</fullName>
    </recommendedName>
</protein>
<feature type="transmembrane region" description="Helical" evidence="1">
    <location>
        <begin position="20"/>
        <end position="41"/>
    </location>
</feature>
<keyword evidence="3" id="KW-1185">Reference proteome</keyword>
<dbReference type="Proteomes" id="UP001302696">
    <property type="component" value="Chromosome"/>
</dbReference>
<feature type="transmembrane region" description="Helical" evidence="1">
    <location>
        <begin position="352"/>
        <end position="374"/>
    </location>
</feature>
<sequence>MTDIIDQKKQHKLLSTRYLIIYYILISVLTFLFLSKNGYIYTGADAQFHINRIEEIASNLKIHNFFSFISTFSANRVGIGTNIFYPSLWLYPFALLRLCTSNPIHAIYTGLMIINFLTCVIAHFTFRSFSGSQSKAFIFTNLYFFSTYRWIDIFNRFDISESIALMLIPLVFWGFYETLFKNQEMWPWLAVGMALLLYAHILSFLIVTFFLLLIFLVNISRIQNLASRFIKLIFSAVIFMILTIGFLFTFIKTYITVNIQSPRPFDFSQTALKLGKLIDSSFSNYVYGNSSQFNLGLIAIIIGILAILYFKKLSSTYRQITFWIIFCIFLSTNLFPWLFLQNTSLAMIQFPWRFFIIANFFICIVGAEVFSFINIKNFNKIIILVLFLLSAGSITYFVSIQQHDPTLKRAFVPYESLKVRYSIKINKQAYKYLTIVSPNKDYIPINLKYTNLENRKMYDRVATHHIFVHYKPVEIQHEKSIANGTILTLPKIGKRTTVSLPFYIYQKHNYRVWVNGQRSHFEIDRFKLIKLKLQGNKNIIRIQYIPTKIQLLSIWISIIGFITLIVYSLFKWARLLKKSYSN</sequence>
<evidence type="ECO:0008006" key="4">
    <source>
        <dbReference type="Google" id="ProtNLM"/>
    </source>
</evidence>
<feature type="transmembrane region" description="Helical" evidence="1">
    <location>
        <begin position="322"/>
        <end position="340"/>
    </location>
</feature>
<feature type="transmembrane region" description="Helical" evidence="1">
    <location>
        <begin position="159"/>
        <end position="176"/>
    </location>
</feature>
<evidence type="ECO:0000256" key="1">
    <source>
        <dbReference type="SAM" id="Phobius"/>
    </source>
</evidence>
<keyword evidence="1" id="KW-0812">Transmembrane</keyword>
<accession>A0ABZ0Q4B8</accession>
<evidence type="ECO:0000313" key="2">
    <source>
        <dbReference type="EMBL" id="WPC21524.1"/>
    </source>
</evidence>
<name>A0ABZ0Q4B8_9LACO</name>
<feature type="transmembrane region" description="Helical" evidence="1">
    <location>
        <begin position="551"/>
        <end position="570"/>
    </location>
</feature>
<feature type="transmembrane region" description="Helical" evidence="1">
    <location>
        <begin position="381"/>
        <end position="399"/>
    </location>
</feature>
<reference evidence="3" key="1">
    <citation type="submission" date="2024-06" db="EMBL/GenBank/DDBJ databases">
        <authorList>
            <person name="Chang H.C."/>
            <person name="Mun S.Y."/>
        </authorList>
    </citation>
    <scope>NUCLEOTIDE SEQUENCE [LARGE SCALE GENOMIC DNA]</scope>
    <source>
        <strain evidence="3">KT1</strain>
    </source>
</reference>
<keyword evidence="1" id="KW-1133">Transmembrane helix</keyword>
<proteinExistence type="predicted"/>
<evidence type="ECO:0000313" key="3">
    <source>
        <dbReference type="Proteomes" id="UP001302696"/>
    </source>
</evidence>
<dbReference type="EMBL" id="CP104778">
    <property type="protein sequence ID" value="WPC21524.1"/>
    <property type="molecule type" value="Genomic_DNA"/>
</dbReference>
<dbReference type="RefSeq" id="WP_323707531.1">
    <property type="nucleotide sequence ID" value="NZ_CP104768.1"/>
</dbReference>